<dbReference type="Proteomes" id="UP000244911">
    <property type="component" value="Unassembled WGS sequence"/>
</dbReference>
<evidence type="ECO:0000256" key="4">
    <source>
        <dbReference type="ARBA" id="ARBA00022643"/>
    </source>
</evidence>
<name>A0A2R8AML8_9RHOB</name>
<evidence type="ECO:0000313" key="8">
    <source>
        <dbReference type="Proteomes" id="UP000244911"/>
    </source>
</evidence>
<dbReference type="InterPro" id="IPR000415">
    <property type="entry name" value="Nitroreductase-like"/>
</dbReference>
<dbReference type="AlphaFoldDB" id="A0A2R8AML8"/>
<reference evidence="7 8" key="1">
    <citation type="submission" date="2018-03" db="EMBL/GenBank/DDBJ databases">
        <authorList>
            <person name="Keele B.F."/>
        </authorList>
    </citation>
    <scope>NUCLEOTIDE SEQUENCE [LARGE SCALE GENOMIC DNA]</scope>
    <source>
        <strain evidence="7 8">CECT 8811</strain>
    </source>
</reference>
<dbReference type="CDD" id="cd02136">
    <property type="entry name" value="PnbA_NfnB-like"/>
    <property type="match status" value="1"/>
</dbReference>
<accession>A0A2R8AML8</accession>
<evidence type="ECO:0000259" key="6">
    <source>
        <dbReference type="Pfam" id="PF00881"/>
    </source>
</evidence>
<keyword evidence="5 7" id="KW-0560">Oxidoreductase</keyword>
<dbReference type="PANTHER" id="PTHR43673">
    <property type="entry name" value="NAD(P)H NITROREDUCTASE YDGI-RELATED"/>
    <property type="match status" value="1"/>
</dbReference>
<evidence type="ECO:0000256" key="1">
    <source>
        <dbReference type="ARBA" id="ARBA00001917"/>
    </source>
</evidence>
<proteinExistence type="inferred from homology"/>
<evidence type="ECO:0000256" key="5">
    <source>
        <dbReference type="ARBA" id="ARBA00023002"/>
    </source>
</evidence>
<evidence type="ECO:0000256" key="3">
    <source>
        <dbReference type="ARBA" id="ARBA00022630"/>
    </source>
</evidence>
<dbReference type="PANTHER" id="PTHR43673:SF2">
    <property type="entry name" value="NITROREDUCTASE"/>
    <property type="match status" value="1"/>
</dbReference>
<dbReference type="InterPro" id="IPR029479">
    <property type="entry name" value="Nitroreductase"/>
</dbReference>
<dbReference type="Gene3D" id="3.40.109.10">
    <property type="entry name" value="NADH Oxidase"/>
    <property type="match status" value="1"/>
</dbReference>
<gene>
    <name evidence="7" type="primary">nfnB_2</name>
    <name evidence="7" type="ORF">ALP8811_02122</name>
</gene>
<protein>
    <submittedName>
        <fullName evidence="7">Nitroreductase NfnB</fullName>
        <ecNumber evidence="7">1.-.-.-</ecNumber>
    </submittedName>
</protein>
<dbReference type="GO" id="GO:0016491">
    <property type="term" value="F:oxidoreductase activity"/>
    <property type="evidence" value="ECO:0007669"/>
    <property type="project" value="UniProtKB-KW"/>
</dbReference>
<dbReference type="SUPFAM" id="SSF55469">
    <property type="entry name" value="FMN-dependent nitroreductase-like"/>
    <property type="match status" value="1"/>
</dbReference>
<feature type="domain" description="Nitroreductase" evidence="6">
    <location>
        <begin position="18"/>
        <end position="206"/>
    </location>
</feature>
<keyword evidence="8" id="KW-1185">Reference proteome</keyword>
<evidence type="ECO:0000313" key="7">
    <source>
        <dbReference type="EMBL" id="SPF77099.1"/>
    </source>
</evidence>
<comment type="cofactor">
    <cofactor evidence="1">
        <name>FMN</name>
        <dbReference type="ChEBI" id="CHEBI:58210"/>
    </cofactor>
</comment>
<keyword evidence="3" id="KW-0285">Flavoprotein</keyword>
<dbReference type="EMBL" id="OMOI01000001">
    <property type="protein sequence ID" value="SPF77099.1"/>
    <property type="molecule type" value="Genomic_DNA"/>
</dbReference>
<organism evidence="7 8">
    <name type="scientific">Aliiroseovarius pelagivivens</name>
    <dbReference type="NCBI Taxonomy" id="1639690"/>
    <lineage>
        <taxon>Bacteria</taxon>
        <taxon>Pseudomonadati</taxon>
        <taxon>Pseudomonadota</taxon>
        <taxon>Alphaproteobacteria</taxon>
        <taxon>Rhodobacterales</taxon>
        <taxon>Paracoccaceae</taxon>
        <taxon>Aliiroseovarius</taxon>
    </lineage>
</organism>
<comment type="similarity">
    <text evidence="2">Belongs to the nitroreductase family.</text>
</comment>
<dbReference type="EC" id="1.-.-.-" evidence="7"/>
<evidence type="ECO:0000256" key="2">
    <source>
        <dbReference type="ARBA" id="ARBA00007118"/>
    </source>
</evidence>
<dbReference type="Pfam" id="PF00881">
    <property type="entry name" value="Nitroreductase"/>
    <property type="match status" value="1"/>
</dbReference>
<keyword evidence="4" id="KW-0288">FMN</keyword>
<sequence length="234" mass="25625">MAQGTSQIMQSPFQDLLSRRHSVRAFTKDPVPRTDLEQICQAARKAPSGANLQPGKFHVLTGPALDELTGALHDALDRNEQPVSEYSYFPIPMPADLKARQRAAGYALYQALEIAKRDVAGRRAQFARNYAFFDAPVGVVATIDRRMGKGCFMDLGMSLMTLLLAAEDLGYGATGIGALANYAHVVHDHMKLPEDELVVCGIAIGKKDEAAPVNQFRTERDALDVFTSFHGFDD</sequence>